<dbReference type="RefSeq" id="WP_189433436.1">
    <property type="nucleotide sequence ID" value="NZ_BNAO01000007.1"/>
</dbReference>
<gene>
    <name evidence="2" type="ORF">GCM10010919_25760</name>
</gene>
<proteinExistence type="predicted"/>
<evidence type="ECO:0008006" key="4">
    <source>
        <dbReference type="Google" id="ProtNLM"/>
    </source>
</evidence>
<sequence length="185" mass="20822">MLEYLKLLVDLIGHIAWPGLILLVVYQFKDELPALLKRIKKAKVGNAEFDFTEAVTEVKNLAFQAGISISGISGLFSNQDMMLFKEAPEWAFIKSWQKIESLLLRSNVGKPKASINRMIDELLSSSLIDSEVGNLVVKMYRLRNEIVHAKNPEISRGEVLEWLGLSKSVHDRLEQQLSSAGLLKT</sequence>
<keyword evidence="1" id="KW-0812">Transmembrane</keyword>
<dbReference type="Proteomes" id="UP000659697">
    <property type="component" value="Unassembled WGS sequence"/>
</dbReference>
<evidence type="ECO:0000313" key="2">
    <source>
        <dbReference type="EMBL" id="GHG73164.1"/>
    </source>
</evidence>
<feature type="transmembrane region" description="Helical" evidence="1">
    <location>
        <begin position="7"/>
        <end position="28"/>
    </location>
</feature>
<evidence type="ECO:0000256" key="1">
    <source>
        <dbReference type="SAM" id="Phobius"/>
    </source>
</evidence>
<protein>
    <recommendedName>
        <fullName evidence="4">DUF4145 domain-containing protein</fullName>
    </recommendedName>
</protein>
<keyword evidence="3" id="KW-1185">Reference proteome</keyword>
<keyword evidence="1" id="KW-1133">Transmembrane helix</keyword>
<dbReference type="EMBL" id="BNAO01000007">
    <property type="protein sequence ID" value="GHG73164.1"/>
    <property type="molecule type" value="Genomic_DNA"/>
</dbReference>
<organism evidence="2 3">
    <name type="scientific">Alishewanella longhuensis</name>
    <dbReference type="NCBI Taxonomy" id="1091037"/>
    <lineage>
        <taxon>Bacteria</taxon>
        <taxon>Pseudomonadati</taxon>
        <taxon>Pseudomonadota</taxon>
        <taxon>Gammaproteobacteria</taxon>
        <taxon>Alteromonadales</taxon>
        <taxon>Alteromonadaceae</taxon>
        <taxon>Alishewanella</taxon>
    </lineage>
</organism>
<name>A0ABQ3L5G7_9ALTE</name>
<comment type="caution">
    <text evidence="2">The sequence shown here is derived from an EMBL/GenBank/DDBJ whole genome shotgun (WGS) entry which is preliminary data.</text>
</comment>
<reference evidence="3" key="1">
    <citation type="journal article" date="2019" name="Int. J. Syst. Evol. Microbiol.">
        <title>The Global Catalogue of Microorganisms (GCM) 10K type strain sequencing project: providing services to taxonomists for standard genome sequencing and annotation.</title>
        <authorList>
            <consortium name="The Broad Institute Genomics Platform"/>
            <consortium name="The Broad Institute Genome Sequencing Center for Infectious Disease"/>
            <person name="Wu L."/>
            <person name="Ma J."/>
        </authorList>
    </citation>
    <scope>NUCLEOTIDE SEQUENCE [LARGE SCALE GENOMIC DNA]</scope>
    <source>
        <strain evidence="3">CGMCC 1.7003</strain>
    </source>
</reference>
<keyword evidence="1" id="KW-0472">Membrane</keyword>
<accession>A0ABQ3L5G7</accession>
<evidence type="ECO:0000313" key="3">
    <source>
        <dbReference type="Proteomes" id="UP000659697"/>
    </source>
</evidence>